<dbReference type="GO" id="GO:0005975">
    <property type="term" value="P:carbohydrate metabolic process"/>
    <property type="evidence" value="ECO:0007669"/>
    <property type="project" value="InterPro"/>
</dbReference>
<dbReference type="Pfam" id="PF01263">
    <property type="entry name" value="Aldose_epim"/>
    <property type="match status" value="1"/>
</dbReference>
<name>A0A381SFV1_9ZZZZ</name>
<dbReference type="Gene3D" id="2.70.98.10">
    <property type="match status" value="1"/>
</dbReference>
<organism evidence="1">
    <name type="scientific">marine metagenome</name>
    <dbReference type="NCBI Taxonomy" id="408172"/>
    <lineage>
        <taxon>unclassified sequences</taxon>
        <taxon>metagenomes</taxon>
        <taxon>ecological metagenomes</taxon>
    </lineage>
</organism>
<dbReference type="InterPro" id="IPR011013">
    <property type="entry name" value="Gal_mutarotase_sf_dom"/>
</dbReference>
<proteinExistence type="predicted"/>
<dbReference type="GO" id="GO:0030246">
    <property type="term" value="F:carbohydrate binding"/>
    <property type="evidence" value="ECO:0007669"/>
    <property type="project" value="InterPro"/>
</dbReference>
<gene>
    <name evidence="1" type="ORF">METZ01_LOCUS52917</name>
</gene>
<dbReference type="EMBL" id="UINC01002764">
    <property type="protein sequence ID" value="SVA00063.1"/>
    <property type="molecule type" value="Genomic_DNA"/>
</dbReference>
<dbReference type="InterPro" id="IPR008183">
    <property type="entry name" value="Aldose_1/G6P_1-epimerase"/>
</dbReference>
<accession>A0A381SFV1</accession>
<protein>
    <recommendedName>
        <fullName evidence="2">Aldose 1-epimerase</fullName>
    </recommendedName>
</protein>
<dbReference type="SUPFAM" id="SSF74650">
    <property type="entry name" value="Galactose mutarotase-like"/>
    <property type="match status" value="1"/>
</dbReference>
<dbReference type="CDD" id="cd09021">
    <property type="entry name" value="Aldose_epim_Ec_YphB"/>
    <property type="match status" value="1"/>
</dbReference>
<evidence type="ECO:0008006" key="2">
    <source>
        <dbReference type="Google" id="ProtNLM"/>
    </source>
</evidence>
<dbReference type="AlphaFoldDB" id="A0A381SFV1"/>
<dbReference type="InterPro" id="IPR014718">
    <property type="entry name" value="GH-type_carb-bd"/>
</dbReference>
<reference evidence="1" key="1">
    <citation type="submission" date="2018-05" db="EMBL/GenBank/DDBJ databases">
        <authorList>
            <person name="Lanie J.A."/>
            <person name="Ng W.-L."/>
            <person name="Kazmierczak K.M."/>
            <person name="Andrzejewski T.M."/>
            <person name="Davidsen T.M."/>
            <person name="Wayne K.J."/>
            <person name="Tettelin H."/>
            <person name="Glass J.I."/>
            <person name="Rusch D."/>
            <person name="Podicherti R."/>
            <person name="Tsui H.-C.T."/>
            <person name="Winkler M.E."/>
        </authorList>
    </citation>
    <scope>NUCLEOTIDE SEQUENCE</scope>
</reference>
<evidence type="ECO:0000313" key="1">
    <source>
        <dbReference type="EMBL" id="SVA00063.1"/>
    </source>
</evidence>
<dbReference type="GO" id="GO:0016853">
    <property type="term" value="F:isomerase activity"/>
    <property type="evidence" value="ECO:0007669"/>
    <property type="project" value="InterPro"/>
</dbReference>
<sequence length="305" mass="34131">MYFEKEAKESVLTLKYGNALLEILPEVGGCITRYCLETKKQTLELLRPATQAGLAAKDPLEMASFPLIPFSNRIRNGSFLFQGQEINLPPNFPPEAHTIHGHGWKAPWDVTEVSANRAAIEFRYVPDEWPFSYLARQIFTLTDSALTVNLQIINTGKLAMPAGLGMHPYFVRTPQVTITTKTEKMWINDSETMPLRLESVPETQWLNQGLFVNQEVLDNLFTGWNRAALISWPEWKAGLRISASTPLDFLILFTPPGADYFCVEPVSNVTDAFNLLARGDSGHGTKILLPGESVKGKVCFVPEMD</sequence>